<feature type="domain" description="Peptidase M24 C-terminal" evidence="6">
    <location>
        <begin position="534"/>
        <end position="592"/>
    </location>
</feature>
<dbReference type="SUPFAM" id="SSF55920">
    <property type="entry name" value="Creatinase/aminopeptidase"/>
    <property type="match status" value="1"/>
</dbReference>
<dbReference type="Pfam" id="PF00557">
    <property type="entry name" value="Peptidase_M24"/>
    <property type="match status" value="1"/>
</dbReference>
<dbReference type="InterPro" id="IPR029149">
    <property type="entry name" value="Creatin/AminoP/Spt16_N"/>
</dbReference>
<comment type="similarity">
    <text evidence="1">Belongs to the peptidase M24B family.</text>
</comment>
<evidence type="ECO:0000256" key="3">
    <source>
        <dbReference type="ARBA" id="ARBA00022801"/>
    </source>
</evidence>
<dbReference type="CDD" id="cd01085">
    <property type="entry name" value="APP"/>
    <property type="match status" value="1"/>
</dbReference>
<evidence type="ECO:0000256" key="1">
    <source>
        <dbReference type="ARBA" id="ARBA00008766"/>
    </source>
</evidence>
<keyword evidence="3" id="KW-0378">Hydrolase</keyword>
<dbReference type="PANTHER" id="PTHR43763">
    <property type="entry name" value="XAA-PRO AMINOPEPTIDASE 1"/>
    <property type="match status" value="1"/>
</dbReference>
<accession>A0A222FJD8</accession>
<protein>
    <submittedName>
        <fullName evidence="7">X-Pro aminopeptidase</fullName>
    </submittedName>
</protein>
<evidence type="ECO:0000313" key="7">
    <source>
        <dbReference type="EMBL" id="ASP38343.1"/>
    </source>
</evidence>
<reference evidence="7 8" key="1">
    <citation type="submission" date="2017-07" db="EMBL/GenBank/DDBJ databases">
        <title>Annotated genome sequence of Bacterioplanes sanyensis isolated from Red Sea.</title>
        <authorList>
            <person name="Rehman Z.U."/>
        </authorList>
    </citation>
    <scope>NUCLEOTIDE SEQUENCE [LARGE SCALE GENOMIC DNA]</scope>
    <source>
        <strain evidence="7 8">NV9</strain>
    </source>
</reference>
<proteinExistence type="inferred from homology"/>
<dbReference type="InterPro" id="IPR032416">
    <property type="entry name" value="Peptidase_M24_C"/>
</dbReference>
<feature type="domain" description="Creatinase N-terminal" evidence="5">
    <location>
        <begin position="7"/>
        <end position="137"/>
    </location>
</feature>
<keyword evidence="2" id="KW-0479">Metal-binding</keyword>
<keyword evidence="8" id="KW-1185">Reference proteome</keyword>
<evidence type="ECO:0000259" key="4">
    <source>
        <dbReference type="Pfam" id="PF00557"/>
    </source>
</evidence>
<dbReference type="Pfam" id="PF16188">
    <property type="entry name" value="Peptidase_M24_C"/>
    <property type="match status" value="1"/>
</dbReference>
<evidence type="ECO:0000313" key="8">
    <source>
        <dbReference type="Proteomes" id="UP000202440"/>
    </source>
</evidence>
<dbReference type="Pfam" id="PF16189">
    <property type="entry name" value="Creatinase_N_2"/>
    <property type="match status" value="1"/>
</dbReference>
<dbReference type="GO" id="GO:0005737">
    <property type="term" value="C:cytoplasm"/>
    <property type="evidence" value="ECO:0007669"/>
    <property type="project" value="UniProtKB-ARBA"/>
</dbReference>
<evidence type="ECO:0000259" key="5">
    <source>
        <dbReference type="Pfam" id="PF01321"/>
    </source>
</evidence>
<evidence type="ECO:0000259" key="6">
    <source>
        <dbReference type="Pfam" id="PF16188"/>
    </source>
</evidence>
<keyword evidence="7" id="KW-0031">Aminopeptidase</keyword>
<gene>
    <name evidence="7" type="ORF">CHH28_06455</name>
</gene>
<organism evidence="7 8">
    <name type="scientific">Bacterioplanes sanyensis</name>
    <dbReference type="NCBI Taxonomy" id="1249553"/>
    <lineage>
        <taxon>Bacteria</taxon>
        <taxon>Pseudomonadati</taxon>
        <taxon>Pseudomonadota</taxon>
        <taxon>Gammaproteobacteria</taxon>
        <taxon>Oceanospirillales</taxon>
        <taxon>Oceanospirillaceae</taxon>
        <taxon>Bacterioplanes</taxon>
    </lineage>
</organism>
<dbReference type="OrthoDB" id="9806388at2"/>
<dbReference type="Gene3D" id="3.40.350.10">
    <property type="entry name" value="Creatinase/prolidase N-terminal domain"/>
    <property type="match status" value="2"/>
</dbReference>
<keyword evidence="7" id="KW-0645">Protease</keyword>
<dbReference type="EMBL" id="CP022530">
    <property type="protein sequence ID" value="ASP38343.1"/>
    <property type="molecule type" value="Genomic_DNA"/>
</dbReference>
<dbReference type="GO" id="GO:0046872">
    <property type="term" value="F:metal ion binding"/>
    <property type="evidence" value="ECO:0007669"/>
    <property type="project" value="UniProtKB-KW"/>
</dbReference>
<name>A0A222FJD8_9GAMM</name>
<dbReference type="InterPro" id="IPR000994">
    <property type="entry name" value="Pept_M24"/>
</dbReference>
<dbReference type="InterPro" id="IPR050422">
    <property type="entry name" value="X-Pro_aminopeptidase_P"/>
</dbReference>
<dbReference type="RefSeq" id="WP_094059539.1">
    <property type="nucleotide sequence ID" value="NZ_CP022530.1"/>
</dbReference>
<dbReference type="InterPro" id="IPR036005">
    <property type="entry name" value="Creatinase/aminopeptidase-like"/>
</dbReference>
<dbReference type="GO" id="GO:0070006">
    <property type="term" value="F:metalloaminopeptidase activity"/>
    <property type="evidence" value="ECO:0007669"/>
    <property type="project" value="InterPro"/>
</dbReference>
<dbReference type="FunFam" id="3.90.230.10:FF:000009">
    <property type="entry name" value="xaa-Pro aminopeptidase 2"/>
    <property type="match status" value="1"/>
</dbReference>
<dbReference type="SUPFAM" id="SSF53092">
    <property type="entry name" value="Creatinase/prolidase N-terminal domain"/>
    <property type="match status" value="1"/>
</dbReference>
<dbReference type="Pfam" id="PF01321">
    <property type="entry name" value="Creatinase_N"/>
    <property type="match status" value="1"/>
</dbReference>
<dbReference type="AlphaFoldDB" id="A0A222FJD8"/>
<evidence type="ECO:0000256" key="2">
    <source>
        <dbReference type="ARBA" id="ARBA00022723"/>
    </source>
</evidence>
<dbReference type="PANTHER" id="PTHR43763:SF6">
    <property type="entry name" value="XAA-PRO AMINOPEPTIDASE 1"/>
    <property type="match status" value="1"/>
</dbReference>
<feature type="domain" description="Peptidase M24" evidence="4">
    <location>
        <begin position="308"/>
        <end position="524"/>
    </location>
</feature>
<dbReference type="Proteomes" id="UP000202440">
    <property type="component" value="Chromosome"/>
</dbReference>
<dbReference type="KEGG" id="bsan:CHH28_06455"/>
<dbReference type="InterPro" id="IPR000587">
    <property type="entry name" value="Creatinase_N"/>
</dbReference>
<dbReference type="InterPro" id="IPR033740">
    <property type="entry name" value="Pept_M24B"/>
</dbReference>
<dbReference type="Gene3D" id="3.90.230.10">
    <property type="entry name" value="Creatinase/methionine aminopeptidase superfamily"/>
    <property type="match status" value="1"/>
</dbReference>
<sequence length="593" mass="65544">MSQTLERLGLIREIMAEQGLDAYVMATFDEYLSEYVPERNQRLHWLTGFTGSAGAAVVLADKASMFVDGRYTVQVRQQVDGDAFEYRHQIEEPFGEWLTQQLAAGAKVGIDSRMFSFASFNRLRDTLDKAGIELVAQSQHPVDQLWHDRPAETINKGITMPLEYTGLSSVEKRQQIAAKLQQDKLDAALLFAADSVAWLLNVRGRDIPSMPVILGYALIDANAQVTWFTNAEKLPDGFYEHVGDGVTVLSEADATTVFATLKDKKVLADPATANAWTQLSLQQAGAELIAGQDPVLIPKACKNTTEQEGMRQAHIRDGVAEVKFLHWLDNALHAGEDLNEADVADKLFSFREQQDKFKEVSFDTISAAGSNAAMCHYNHNNGTPAQLPKQGVYLVDSGGQYLDGTTDITRTIAIGDPDGEVKQQFTRVLKGHIALQNARFPKGTTGTQLDVLARQFLWQHGFDFDHGTGHGVGAYLSVHEGPQRISKASSTVALQPGMVLSNEPGYYKADAYGIRCENLIMVREAEGLAGDVTMLEFEVLTLAPFDKRLLDTSLMTSDEIAWLNAYHQQVYDTLAERLNDDERHWLAQATSAV</sequence>